<sequence length="193" mass="19238">MPPEALAPAGGTGGPGRKGFRLRRALAALAGSACVGLALYAASPLLHPADAQDGTLRGLQIRVLNISQAAAENRMDGALAALDALEKDLDDAASQGLISLSRYRGIEAAVADVRADITQLAAVSAAGVPAATASDASTPDAPAQPQEPSPAEPEQSTVVPAPSVVQPEPVLPGPVPPDPANEAKGKAKGKAKP</sequence>
<dbReference type="EMBL" id="JAUSXB010000001">
    <property type="protein sequence ID" value="MDQ0672675.1"/>
    <property type="molecule type" value="Genomic_DNA"/>
</dbReference>
<dbReference type="Proteomes" id="UP001236806">
    <property type="component" value="Unassembled WGS sequence"/>
</dbReference>
<accession>A0ABU0PFD4</accession>
<proteinExistence type="predicted"/>
<feature type="compositionally biased region" description="Low complexity" evidence="2">
    <location>
        <begin position="131"/>
        <end position="144"/>
    </location>
</feature>
<dbReference type="RefSeq" id="WP_306633256.1">
    <property type="nucleotide sequence ID" value="NZ_JAUSXB010000001.1"/>
</dbReference>
<gene>
    <name evidence="3" type="ORF">QFZ36_000236</name>
</gene>
<organism evidence="3 4">
    <name type="scientific">Pseudarthrobacter siccitolerans</name>
    <dbReference type="NCBI Taxonomy" id="861266"/>
    <lineage>
        <taxon>Bacteria</taxon>
        <taxon>Bacillati</taxon>
        <taxon>Actinomycetota</taxon>
        <taxon>Actinomycetes</taxon>
        <taxon>Micrococcales</taxon>
        <taxon>Micrococcaceae</taxon>
        <taxon>Pseudarthrobacter</taxon>
    </lineage>
</organism>
<reference evidence="3 4" key="1">
    <citation type="submission" date="2023-07" db="EMBL/GenBank/DDBJ databases">
        <title>Comparative genomics of wheat-associated soil bacteria to identify genetic determinants of phenazine resistance.</title>
        <authorList>
            <person name="Mouncey N."/>
        </authorList>
    </citation>
    <scope>NUCLEOTIDE SEQUENCE [LARGE SCALE GENOMIC DNA]</scope>
    <source>
        <strain evidence="3 4">W1I3</strain>
    </source>
</reference>
<name>A0ABU0PFD4_9MICC</name>
<evidence type="ECO:0000313" key="3">
    <source>
        <dbReference type="EMBL" id="MDQ0672675.1"/>
    </source>
</evidence>
<feature type="region of interest" description="Disordered" evidence="2">
    <location>
        <begin position="131"/>
        <end position="193"/>
    </location>
</feature>
<evidence type="ECO:0000256" key="2">
    <source>
        <dbReference type="SAM" id="MobiDB-lite"/>
    </source>
</evidence>
<keyword evidence="4" id="KW-1185">Reference proteome</keyword>
<evidence type="ECO:0000256" key="1">
    <source>
        <dbReference type="SAM" id="Coils"/>
    </source>
</evidence>
<evidence type="ECO:0000313" key="4">
    <source>
        <dbReference type="Proteomes" id="UP001236806"/>
    </source>
</evidence>
<feature type="coiled-coil region" evidence="1">
    <location>
        <begin position="68"/>
        <end position="95"/>
    </location>
</feature>
<keyword evidence="1" id="KW-0175">Coiled coil</keyword>
<comment type="caution">
    <text evidence="3">The sequence shown here is derived from an EMBL/GenBank/DDBJ whole genome shotgun (WGS) entry which is preliminary data.</text>
</comment>
<protein>
    <submittedName>
        <fullName evidence="3">Uncharacterized protein</fullName>
    </submittedName>
</protein>
<feature type="compositionally biased region" description="Pro residues" evidence="2">
    <location>
        <begin position="169"/>
        <end position="179"/>
    </location>
</feature>